<accession>A0A922CE43</accession>
<gene>
    <name evidence="2" type="ORF">O3G_MSEX002915</name>
</gene>
<dbReference type="AlphaFoldDB" id="A0A922CE43"/>
<evidence type="ECO:0000256" key="1">
    <source>
        <dbReference type="SAM" id="Phobius"/>
    </source>
</evidence>
<dbReference type="EMBL" id="JH668303">
    <property type="protein sequence ID" value="KAG6443540.1"/>
    <property type="molecule type" value="Genomic_DNA"/>
</dbReference>
<organism evidence="2 3">
    <name type="scientific">Manduca sexta</name>
    <name type="common">Tobacco hawkmoth</name>
    <name type="synonym">Tobacco hornworm</name>
    <dbReference type="NCBI Taxonomy" id="7130"/>
    <lineage>
        <taxon>Eukaryota</taxon>
        <taxon>Metazoa</taxon>
        <taxon>Ecdysozoa</taxon>
        <taxon>Arthropoda</taxon>
        <taxon>Hexapoda</taxon>
        <taxon>Insecta</taxon>
        <taxon>Pterygota</taxon>
        <taxon>Neoptera</taxon>
        <taxon>Endopterygota</taxon>
        <taxon>Lepidoptera</taxon>
        <taxon>Glossata</taxon>
        <taxon>Ditrysia</taxon>
        <taxon>Bombycoidea</taxon>
        <taxon>Sphingidae</taxon>
        <taxon>Sphinginae</taxon>
        <taxon>Sphingini</taxon>
        <taxon>Manduca</taxon>
    </lineage>
</organism>
<protein>
    <submittedName>
        <fullName evidence="2">Uncharacterized protein</fullName>
    </submittedName>
</protein>
<proteinExistence type="predicted"/>
<keyword evidence="1" id="KW-0812">Transmembrane</keyword>
<reference evidence="2" key="1">
    <citation type="journal article" date="2016" name="Insect Biochem. Mol. Biol.">
        <title>Multifaceted biological insights from a draft genome sequence of the tobacco hornworm moth, Manduca sexta.</title>
        <authorList>
            <person name="Kanost M.R."/>
            <person name="Arrese E.L."/>
            <person name="Cao X."/>
            <person name="Chen Y.R."/>
            <person name="Chellapilla S."/>
            <person name="Goldsmith M.R."/>
            <person name="Grosse-Wilde E."/>
            <person name="Heckel D.G."/>
            <person name="Herndon N."/>
            <person name="Jiang H."/>
            <person name="Papanicolaou A."/>
            <person name="Qu J."/>
            <person name="Soulages J.L."/>
            <person name="Vogel H."/>
            <person name="Walters J."/>
            <person name="Waterhouse R.M."/>
            <person name="Ahn S.J."/>
            <person name="Almeida F.C."/>
            <person name="An C."/>
            <person name="Aqrawi P."/>
            <person name="Bretschneider A."/>
            <person name="Bryant W.B."/>
            <person name="Bucks S."/>
            <person name="Chao H."/>
            <person name="Chevignon G."/>
            <person name="Christen J.M."/>
            <person name="Clarke D.F."/>
            <person name="Dittmer N.T."/>
            <person name="Ferguson L.C.F."/>
            <person name="Garavelou S."/>
            <person name="Gordon K.H.J."/>
            <person name="Gunaratna R.T."/>
            <person name="Han Y."/>
            <person name="Hauser F."/>
            <person name="He Y."/>
            <person name="Heidel-Fischer H."/>
            <person name="Hirsh A."/>
            <person name="Hu Y."/>
            <person name="Jiang H."/>
            <person name="Kalra D."/>
            <person name="Klinner C."/>
            <person name="Konig C."/>
            <person name="Kovar C."/>
            <person name="Kroll A.R."/>
            <person name="Kuwar S.S."/>
            <person name="Lee S.L."/>
            <person name="Lehman R."/>
            <person name="Li K."/>
            <person name="Li Z."/>
            <person name="Liang H."/>
            <person name="Lovelace S."/>
            <person name="Lu Z."/>
            <person name="Mansfield J.H."/>
            <person name="McCulloch K.J."/>
            <person name="Mathew T."/>
            <person name="Morton B."/>
            <person name="Muzny D.M."/>
            <person name="Neunemann D."/>
            <person name="Ongeri F."/>
            <person name="Pauchet Y."/>
            <person name="Pu L.L."/>
            <person name="Pyrousis I."/>
            <person name="Rao X.J."/>
            <person name="Redding A."/>
            <person name="Roesel C."/>
            <person name="Sanchez-Gracia A."/>
            <person name="Schaack S."/>
            <person name="Shukla A."/>
            <person name="Tetreau G."/>
            <person name="Wang Y."/>
            <person name="Xiong G.H."/>
            <person name="Traut W."/>
            <person name="Walsh T.K."/>
            <person name="Worley K.C."/>
            <person name="Wu D."/>
            <person name="Wu W."/>
            <person name="Wu Y.Q."/>
            <person name="Zhang X."/>
            <person name="Zou Z."/>
            <person name="Zucker H."/>
            <person name="Briscoe A.D."/>
            <person name="Burmester T."/>
            <person name="Clem R.J."/>
            <person name="Feyereisen R."/>
            <person name="Grimmelikhuijzen C.J.P."/>
            <person name="Hamodrakas S.J."/>
            <person name="Hansson B.S."/>
            <person name="Huguet E."/>
            <person name="Jermiin L.S."/>
            <person name="Lan Q."/>
            <person name="Lehman H.K."/>
            <person name="Lorenzen M."/>
            <person name="Merzendorfer H."/>
            <person name="Michalopoulos I."/>
            <person name="Morton D.B."/>
            <person name="Muthukrishnan S."/>
            <person name="Oakeshott J.G."/>
            <person name="Palmer W."/>
            <person name="Park Y."/>
            <person name="Passarelli A.L."/>
            <person name="Rozas J."/>
            <person name="Schwartz L.M."/>
            <person name="Smith W."/>
            <person name="Southgate A."/>
            <person name="Vilcinskas A."/>
            <person name="Vogt R."/>
            <person name="Wang P."/>
            <person name="Werren J."/>
            <person name="Yu X.Q."/>
            <person name="Zhou J.J."/>
            <person name="Brown S.J."/>
            <person name="Scherer S.E."/>
            <person name="Richards S."/>
            <person name="Blissard G.W."/>
        </authorList>
    </citation>
    <scope>NUCLEOTIDE SEQUENCE</scope>
</reference>
<reference evidence="2" key="2">
    <citation type="submission" date="2020-12" db="EMBL/GenBank/DDBJ databases">
        <authorList>
            <person name="Kanost M."/>
        </authorList>
    </citation>
    <scope>NUCLEOTIDE SEQUENCE</scope>
</reference>
<keyword evidence="3" id="KW-1185">Reference proteome</keyword>
<keyword evidence="1" id="KW-0472">Membrane</keyword>
<dbReference type="OrthoDB" id="7475332at2759"/>
<dbReference type="Proteomes" id="UP000791440">
    <property type="component" value="Unassembled WGS sequence"/>
</dbReference>
<feature type="transmembrane region" description="Helical" evidence="1">
    <location>
        <begin position="64"/>
        <end position="84"/>
    </location>
</feature>
<comment type="caution">
    <text evidence="2">The sequence shown here is derived from an EMBL/GenBank/DDBJ whole genome shotgun (WGS) entry which is preliminary data.</text>
</comment>
<evidence type="ECO:0000313" key="2">
    <source>
        <dbReference type="EMBL" id="KAG6443540.1"/>
    </source>
</evidence>
<evidence type="ECO:0000313" key="3">
    <source>
        <dbReference type="Proteomes" id="UP000791440"/>
    </source>
</evidence>
<name>A0A922CE43_MANSE</name>
<sequence>MFLEACKCVLYCASFLSLVVIDYALGNGFVDLLHGLFCKIICFVKRTIREETKDAEMAGSAQPINLSVLFTEILLLSLTIAFLNRYKQMNTKDRIDELLKESKQALWQTNEFLEKWRLRRVPTAYSYLDEEPQEIKPLKLEVPILHMAIVDTLGTTRSQPERGDAGDTVNITDSTLLSVTSLLDDESESIIDRSSEEKVDEMRTVEFNSRYLWDVVEEDATDLHD</sequence>
<keyword evidence="1" id="KW-1133">Transmembrane helix</keyword>